<evidence type="ECO:0000313" key="8">
    <source>
        <dbReference type="Proteomes" id="UP000054359"/>
    </source>
</evidence>
<gene>
    <name evidence="7" type="ORF">X975_13404</name>
</gene>
<dbReference type="PROSITE" id="PS00022">
    <property type="entry name" value="EGF_1"/>
    <property type="match status" value="1"/>
</dbReference>
<name>A0A087TMY4_STEMI</name>
<dbReference type="Gene3D" id="2.10.25.10">
    <property type="entry name" value="Laminin"/>
    <property type="match status" value="2"/>
</dbReference>
<keyword evidence="2" id="KW-0732">Signal</keyword>
<dbReference type="SUPFAM" id="SSF57196">
    <property type="entry name" value="EGF/Laminin"/>
    <property type="match status" value="2"/>
</dbReference>
<dbReference type="AlphaFoldDB" id="A0A087TMY4"/>
<dbReference type="SMART" id="SM00179">
    <property type="entry name" value="EGF_CA"/>
    <property type="match status" value="1"/>
</dbReference>
<proteinExistence type="predicted"/>
<accession>A0A087TMY4</accession>
<dbReference type="InterPro" id="IPR000152">
    <property type="entry name" value="EGF-type_Asp/Asn_hydroxyl_site"/>
</dbReference>
<dbReference type="Pfam" id="PF14670">
    <property type="entry name" value="FXa_inhibition"/>
    <property type="match status" value="1"/>
</dbReference>
<evidence type="ECO:0000256" key="2">
    <source>
        <dbReference type="ARBA" id="ARBA00022729"/>
    </source>
</evidence>
<reference evidence="7 8" key="1">
    <citation type="submission" date="2013-11" db="EMBL/GenBank/DDBJ databases">
        <title>Genome sequencing of Stegodyphus mimosarum.</title>
        <authorList>
            <person name="Bechsgaard J."/>
        </authorList>
    </citation>
    <scope>NUCLEOTIDE SEQUENCE [LARGE SCALE GENOMIC DNA]</scope>
</reference>
<comment type="caution">
    <text evidence="5">Lacks conserved residue(s) required for the propagation of feature annotation.</text>
</comment>
<evidence type="ECO:0000256" key="5">
    <source>
        <dbReference type="PROSITE-ProRule" id="PRU00076"/>
    </source>
</evidence>
<dbReference type="PANTHER" id="PTHR24050:SF28">
    <property type="entry name" value="UROMODULIN-LIKE"/>
    <property type="match status" value="1"/>
</dbReference>
<feature type="domain" description="EGF-like" evidence="6">
    <location>
        <begin position="9"/>
        <end position="41"/>
    </location>
</feature>
<sequence length="166" mass="19135">MRSSSSDCKKAICRQECRNGGVCTKPDHCSCPLGWTGKACEIDVNECSQRNNLCEQECINVPGSYKCSCREGYSLHPNGRNCNKEIARHSNTEDISELLKKIEDMQQRLSVLEAWKRRSFAEEQDHRHPRDERINSLSEQIAILEERLAECSCNRRDVEFFPQPQK</sequence>
<dbReference type="EMBL" id="KK115971">
    <property type="protein sequence ID" value="KFM66473.1"/>
    <property type="molecule type" value="Genomic_DNA"/>
</dbReference>
<keyword evidence="3" id="KW-0677">Repeat</keyword>
<dbReference type="PROSITE" id="PS01186">
    <property type="entry name" value="EGF_2"/>
    <property type="match status" value="2"/>
</dbReference>
<dbReference type="PROSITE" id="PS01187">
    <property type="entry name" value="EGF_CA"/>
    <property type="match status" value="1"/>
</dbReference>
<dbReference type="FunFam" id="2.10.25.10:FF:000010">
    <property type="entry name" value="Pro-epidermal growth factor"/>
    <property type="match status" value="1"/>
</dbReference>
<evidence type="ECO:0000259" key="6">
    <source>
        <dbReference type="PROSITE" id="PS50026"/>
    </source>
</evidence>
<dbReference type="InterPro" id="IPR001881">
    <property type="entry name" value="EGF-like_Ca-bd_dom"/>
</dbReference>
<dbReference type="OMA" id="QPDQCEC"/>
<evidence type="ECO:0000313" key="7">
    <source>
        <dbReference type="EMBL" id="KFM66473.1"/>
    </source>
</evidence>
<dbReference type="Proteomes" id="UP000054359">
    <property type="component" value="Unassembled WGS sequence"/>
</dbReference>
<dbReference type="STRING" id="407821.A0A087TMY4"/>
<dbReference type="GO" id="GO:0005509">
    <property type="term" value="F:calcium ion binding"/>
    <property type="evidence" value="ECO:0007669"/>
    <property type="project" value="InterPro"/>
</dbReference>
<evidence type="ECO:0000256" key="1">
    <source>
        <dbReference type="ARBA" id="ARBA00022536"/>
    </source>
</evidence>
<dbReference type="InterPro" id="IPR000742">
    <property type="entry name" value="EGF"/>
</dbReference>
<evidence type="ECO:0000256" key="4">
    <source>
        <dbReference type="ARBA" id="ARBA00023157"/>
    </source>
</evidence>
<evidence type="ECO:0000256" key="3">
    <source>
        <dbReference type="ARBA" id="ARBA00022737"/>
    </source>
</evidence>
<feature type="non-terminal residue" evidence="7">
    <location>
        <position position="166"/>
    </location>
</feature>
<dbReference type="PROSITE" id="PS00010">
    <property type="entry name" value="ASX_HYDROXYL"/>
    <property type="match status" value="1"/>
</dbReference>
<dbReference type="OrthoDB" id="6418871at2759"/>
<protein>
    <submittedName>
        <fullName evidence="7">Epidermal growth factor-like protein 7</fullName>
    </submittedName>
</protein>
<feature type="disulfide bond" evidence="5">
    <location>
        <begin position="13"/>
        <end position="23"/>
    </location>
</feature>
<keyword evidence="8" id="KW-1185">Reference proteome</keyword>
<feature type="domain" description="EGF-like" evidence="6">
    <location>
        <begin position="43"/>
        <end position="83"/>
    </location>
</feature>
<feature type="disulfide bond" evidence="5">
    <location>
        <begin position="31"/>
        <end position="40"/>
    </location>
</feature>
<keyword evidence="4 5" id="KW-1015">Disulfide bond</keyword>
<dbReference type="SMART" id="SM00181">
    <property type="entry name" value="EGF"/>
    <property type="match status" value="2"/>
</dbReference>
<organism evidence="7 8">
    <name type="scientific">Stegodyphus mimosarum</name>
    <name type="common">African social velvet spider</name>
    <dbReference type="NCBI Taxonomy" id="407821"/>
    <lineage>
        <taxon>Eukaryota</taxon>
        <taxon>Metazoa</taxon>
        <taxon>Ecdysozoa</taxon>
        <taxon>Arthropoda</taxon>
        <taxon>Chelicerata</taxon>
        <taxon>Arachnida</taxon>
        <taxon>Araneae</taxon>
        <taxon>Araneomorphae</taxon>
        <taxon>Entelegynae</taxon>
        <taxon>Eresoidea</taxon>
        <taxon>Eresidae</taxon>
        <taxon>Stegodyphus</taxon>
    </lineage>
</organism>
<keyword evidence="1 5" id="KW-0245">EGF-like domain</keyword>
<dbReference type="PROSITE" id="PS50026">
    <property type="entry name" value="EGF_3"/>
    <property type="match status" value="2"/>
</dbReference>
<dbReference type="PANTHER" id="PTHR24050">
    <property type="entry name" value="PA14 DOMAIN-CONTAINING PROTEIN"/>
    <property type="match status" value="1"/>
</dbReference>
<dbReference type="InterPro" id="IPR018097">
    <property type="entry name" value="EGF_Ca-bd_CS"/>
</dbReference>
<dbReference type="InterPro" id="IPR052235">
    <property type="entry name" value="Nephronectin_domain"/>
</dbReference>